<dbReference type="EC" id="2.4.1.186" evidence="12"/>
<dbReference type="CDD" id="cd02537">
    <property type="entry name" value="GT8_Glycogenin"/>
    <property type="match status" value="1"/>
</dbReference>
<dbReference type="PANTHER" id="PTHR11183">
    <property type="entry name" value="GLYCOGENIN SUBFAMILY MEMBER"/>
    <property type="match status" value="1"/>
</dbReference>
<feature type="region of interest" description="Disordered" evidence="16">
    <location>
        <begin position="293"/>
        <end position="349"/>
    </location>
</feature>
<organism evidence="18 19">
    <name type="scientific">Maudiozyma humilis</name>
    <name type="common">Sour dough yeast</name>
    <name type="synonym">Kazachstania humilis</name>
    <dbReference type="NCBI Taxonomy" id="51915"/>
    <lineage>
        <taxon>Eukaryota</taxon>
        <taxon>Fungi</taxon>
        <taxon>Dikarya</taxon>
        <taxon>Ascomycota</taxon>
        <taxon>Saccharomycotina</taxon>
        <taxon>Saccharomycetes</taxon>
        <taxon>Saccharomycetales</taxon>
        <taxon>Saccharomycetaceae</taxon>
        <taxon>Maudiozyma</taxon>
    </lineage>
</organism>
<dbReference type="Pfam" id="PF01501">
    <property type="entry name" value="Glyco_transf_8"/>
    <property type="match status" value="1"/>
</dbReference>
<feature type="region of interest" description="Disordered" evidence="16">
    <location>
        <begin position="391"/>
        <end position="487"/>
    </location>
</feature>
<sequence>MPRKLAVATLLYSLDYLPGVLTLGHQVNTFLRVRNDDPQIERCLLVTEWLYEHELSVASKNALHTLYNRVVLINPLMENETLIRNNNQNLEMLQRPELAFTLIKIKLWNQTMYDQILYLDADTLPMTTDLFDLFAQFPTQTAAQVAAAPDIGWPDMFNSGVMLLAPDAHLYHALHRFTIDHISIDGADQGIINQFFNQNCRRANDTSKRQWIPLPFLYNVTTPNTGYQCPPAMKYFQQQIKLIHFIGANKPWKRDLQVTDENSNYAKQWFTVYEDYAAHVQLDQGVVVARPKETVQYRDPVETSDNSTQQENHDNSHQENHDNHENHDDSPHEYHAESHHEEQPQPQHNEPIVEPAEEEFHEPHHEPESEKIDLPLQFKDWLTTFISKEETPVPIPHYDDNSATVTDASSGGNPGSLHEPPYAQQAQDYEERQFSSSGPLDSDDEGDAESIVSSSDEEEAVRRGKRRTQPRTPATPVSPAPTPVQEYVPNYKFTWESTDYQKKVERIFPGEIFEYEVEQEEEEQDDTDTDTDTDDSEIDRQIAVARLRRKLHEDEVEKQEEAEKETPISTGATSDGLPNRDDDIPERVFPSEFPAGAFPSGTSKPKFSDTTQTTPNTTTTPSRPNTTQFKSNKQIPQTAPKSILKKATTNTAPTIPFTLPPLPEEPSEYNSDYGDE</sequence>
<dbReference type="AlphaFoldDB" id="A0AAV5RTW6"/>
<evidence type="ECO:0000256" key="12">
    <source>
        <dbReference type="ARBA" id="ARBA00038934"/>
    </source>
</evidence>
<feature type="compositionally biased region" description="Acidic residues" evidence="16">
    <location>
        <begin position="515"/>
        <end position="537"/>
    </location>
</feature>
<dbReference type="EMBL" id="BTGD01000003">
    <property type="protein sequence ID" value="GMM54860.1"/>
    <property type="molecule type" value="Genomic_DNA"/>
</dbReference>
<dbReference type="GO" id="GO:0046872">
    <property type="term" value="F:metal ion binding"/>
    <property type="evidence" value="ECO:0007669"/>
    <property type="project" value="UniProtKB-KW"/>
</dbReference>
<evidence type="ECO:0000256" key="5">
    <source>
        <dbReference type="ARBA" id="ARBA00022554"/>
    </source>
</evidence>
<comment type="cofactor">
    <cofactor evidence="1">
        <name>Mn(2+)</name>
        <dbReference type="ChEBI" id="CHEBI:29035"/>
    </cofactor>
</comment>
<dbReference type="GO" id="GO:0005978">
    <property type="term" value="P:glycogen biosynthetic process"/>
    <property type="evidence" value="ECO:0007669"/>
    <property type="project" value="UniProtKB-KW"/>
</dbReference>
<keyword evidence="19" id="KW-1185">Reference proteome</keyword>
<proteinExistence type="inferred from homology"/>
<dbReference type="InterPro" id="IPR050587">
    <property type="entry name" value="GNT1/Glycosyltrans_8"/>
</dbReference>
<keyword evidence="10" id="KW-0464">Manganese</keyword>
<evidence type="ECO:0000256" key="11">
    <source>
        <dbReference type="ARBA" id="ARBA00038162"/>
    </source>
</evidence>
<keyword evidence="9" id="KW-0325">Glycoprotein</keyword>
<keyword evidence="7" id="KW-0479">Metal-binding</keyword>
<feature type="signal peptide" evidence="17">
    <location>
        <begin position="1"/>
        <end position="22"/>
    </location>
</feature>
<feature type="compositionally biased region" description="Polar residues" evidence="16">
    <location>
        <begin position="629"/>
        <end position="640"/>
    </location>
</feature>
<evidence type="ECO:0000256" key="7">
    <source>
        <dbReference type="ARBA" id="ARBA00022723"/>
    </source>
</evidence>
<evidence type="ECO:0000256" key="13">
    <source>
        <dbReference type="ARBA" id="ARBA00050886"/>
    </source>
</evidence>
<evidence type="ECO:0000313" key="19">
    <source>
        <dbReference type="Proteomes" id="UP001377567"/>
    </source>
</evidence>
<comment type="subcellular location">
    <subcellularLocation>
        <location evidence="3">Cytoplasm</location>
    </subcellularLocation>
    <subcellularLocation>
        <location evidence="2">Vacuole</location>
    </subcellularLocation>
</comment>
<evidence type="ECO:0000256" key="16">
    <source>
        <dbReference type="SAM" id="MobiDB-lite"/>
    </source>
</evidence>
<evidence type="ECO:0000256" key="15">
    <source>
        <dbReference type="ARBA" id="ARBA00059480"/>
    </source>
</evidence>
<keyword evidence="6" id="KW-0808">Transferase</keyword>
<feature type="compositionally biased region" description="Basic and acidic residues" evidence="16">
    <location>
        <begin position="311"/>
        <end position="343"/>
    </location>
</feature>
<dbReference type="GO" id="GO:0008466">
    <property type="term" value="F:glycogenin glucosyltransferase activity"/>
    <property type="evidence" value="ECO:0007669"/>
    <property type="project" value="UniProtKB-EC"/>
</dbReference>
<feature type="region of interest" description="Disordered" evidence="16">
    <location>
        <begin position="551"/>
        <end position="676"/>
    </location>
</feature>
<feature type="region of interest" description="Disordered" evidence="16">
    <location>
        <begin position="515"/>
        <end position="538"/>
    </location>
</feature>
<dbReference type="Gene3D" id="3.90.550.10">
    <property type="entry name" value="Spore Coat Polysaccharide Biosynthesis Protein SpsA, Chain A"/>
    <property type="match status" value="1"/>
</dbReference>
<evidence type="ECO:0000256" key="17">
    <source>
        <dbReference type="SAM" id="SignalP"/>
    </source>
</evidence>
<accession>A0AAV5RTW6</accession>
<feature type="compositionally biased region" description="Polar residues" evidence="16">
    <location>
        <begin position="600"/>
        <end position="609"/>
    </location>
</feature>
<keyword evidence="5" id="KW-0926">Vacuole</keyword>
<protein>
    <recommendedName>
        <fullName evidence="12">glycogenin glucosyltransferase</fullName>
        <ecNumber evidence="12">2.4.1.186</ecNumber>
    </recommendedName>
</protein>
<evidence type="ECO:0000256" key="10">
    <source>
        <dbReference type="ARBA" id="ARBA00023211"/>
    </source>
</evidence>
<name>A0AAV5RTW6_MAUHU</name>
<evidence type="ECO:0000256" key="2">
    <source>
        <dbReference type="ARBA" id="ARBA00004116"/>
    </source>
</evidence>
<comment type="caution">
    <text evidence="18">The sequence shown here is derived from an EMBL/GenBank/DDBJ whole genome shotgun (WGS) entry which is preliminary data.</text>
</comment>
<evidence type="ECO:0000313" key="18">
    <source>
        <dbReference type="EMBL" id="GMM54860.1"/>
    </source>
</evidence>
<comment type="similarity">
    <text evidence="11">Belongs to the glycosyltransferase 8 family. Glycogenin subfamily.</text>
</comment>
<evidence type="ECO:0000256" key="9">
    <source>
        <dbReference type="ARBA" id="ARBA00023180"/>
    </source>
</evidence>
<dbReference type="Proteomes" id="UP001377567">
    <property type="component" value="Unassembled WGS sequence"/>
</dbReference>
<comment type="catalytic activity">
    <reaction evidence="14">
        <text>L-tyrosyl-[glycogenin] + UDP-alpha-D-glucose = alpha-D-glucosyl-L-tyrosyl-[glycogenin] + UDP + H(+)</text>
        <dbReference type="Rhea" id="RHEA:23360"/>
        <dbReference type="Rhea" id="RHEA-COMP:14604"/>
        <dbReference type="Rhea" id="RHEA-COMP:14605"/>
        <dbReference type="ChEBI" id="CHEBI:15378"/>
        <dbReference type="ChEBI" id="CHEBI:46858"/>
        <dbReference type="ChEBI" id="CHEBI:58223"/>
        <dbReference type="ChEBI" id="CHEBI:58885"/>
        <dbReference type="ChEBI" id="CHEBI:140573"/>
        <dbReference type="EC" id="2.4.1.186"/>
    </reaction>
</comment>
<comment type="function">
    <text evidence="15">Self-glucosylating initiator of glycogen synthesis. It catalyzes the formation of a short alpha (1,4)-glucosyl chain covalently attached via a glucose 1-O-tyrosyl linkage to internal tyrosine residues and these chains act as primers for the elongation reaction catalyzed by glycogen synthase. Capable of transferring glucosyl residues to unbound acceptors such as free oligoglucans or oligoglucan derivatives.</text>
</comment>
<evidence type="ECO:0000256" key="1">
    <source>
        <dbReference type="ARBA" id="ARBA00001936"/>
    </source>
</evidence>
<feature type="compositionally biased region" description="Basic and acidic residues" evidence="16">
    <location>
        <begin position="551"/>
        <end position="566"/>
    </location>
</feature>
<evidence type="ECO:0000256" key="4">
    <source>
        <dbReference type="ARBA" id="ARBA00022490"/>
    </source>
</evidence>
<feature type="chain" id="PRO_5043730713" description="glycogenin glucosyltransferase" evidence="17">
    <location>
        <begin position="23"/>
        <end position="676"/>
    </location>
</feature>
<dbReference type="SUPFAM" id="SSF53448">
    <property type="entry name" value="Nucleotide-diphospho-sugar transferases"/>
    <property type="match status" value="1"/>
</dbReference>
<evidence type="ECO:0000256" key="3">
    <source>
        <dbReference type="ARBA" id="ARBA00004496"/>
    </source>
</evidence>
<gene>
    <name evidence="18" type="ORF">DAKH74_014760</name>
</gene>
<evidence type="ECO:0000256" key="6">
    <source>
        <dbReference type="ARBA" id="ARBA00022679"/>
    </source>
</evidence>
<comment type="catalytic activity">
    <reaction evidence="13">
        <text>[1,4-alpha-D-glucosyl](n)-L-tyrosyl-[glycogenin] + UDP-alpha-D-glucose = [1,4-alpha-D-glucosyl](n+1)-L-tyrosyl-[glycogenin] + UDP + H(+)</text>
        <dbReference type="Rhea" id="RHEA:56560"/>
        <dbReference type="Rhea" id="RHEA-COMP:14606"/>
        <dbReference type="Rhea" id="RHEA-COMP:14607"/>
        <dbReference type="ChEBI" id="CHEBI:15378"/>
        <dbReference type="ChEBI" id="CHEBI:58223"/>
        <dbReference type="ChEBI" id="CHEBI:58885"/>
        <dbReference type="ChEBI" id="CHEBI:140574"/>
        <dbReference type="EC" id="2.4.1.186"/>
    </reaction>
</comment>
<evidence type="ECO:0000256" key="8">
    <source>
        <dbReference type="ARBA" id="ARBA00023056"/>
    </source>
</evidence>
<dbReference type="InterPro" id="IPR029044">
    <property type="entry name" value="Nucleotide-diphossugar_trans"/>
</dbReference>
<dbReference type="GO" id="GO:0005773">
    <property type="term" value="C:vacuole"/>
    <property type="evidence" value="ECO:0007669"/>
    <property type="project" value="UniProtKB-SubCell"/>
</dbReference>
<evidence type="ECO:0000256" key="14">
    <source>
        <dbReference type="ARBA" id="ARBA00052293"/>
    </source>
</evidence>
<dbReference type="InterPro" id="IPR002495">
    <property type="entry name" value="Glyco_trans_8"/>
</dbReference>
<feature type="compositionally biased region" description="Low complexity" evidence="16">
    <location>
        <begin position="610"/>
        <end position="628"/>
    </location>
</feature>
<dbReference type="FunFam" id="3.90.550.10:FF:000148">
    <property type="entry name" value="Glg2p"/>
    <property type="match status" value="1"/>
</dbReference>
<keyword evidence="8" id="KW-0320">Glycogen biosynthesis</keyword>
<feature type="compositionally biased region" description="Polar residues" evidence="16">
    <location>
        <begin position="401"/>
        <end position="411"/>
    </location>
</feature>
<keyword evidence="17" id="KW-0732">Signal</keyword>
<reference evidence="18 19" key="1">
    <citation type="journal article" date="2023" name="Elife">
        <title>Identification of key yeast species and microbe-microbe interactions impacting larval growth of Drosophila in the wild.</title>
        <authorList>
            <person name="Mure A."/>
            <person name="Sugiura Y."/>
            <person name="Maeda R."/>
            <person name="Honda K."/>
            <person name="Sakurai N."/>
            <person name="Takahashi Y."/>
            <person name="Watada M."/>
            <person name="Katoh T."/>
            <person name="Gotoh A."/>
            <person name="Gotoh Y."/>
            <person name="Taniguchi I."/>
            <person name="Nakamura K."/>
            <person name="Hayashi T."/>
            <person name="Katayama T."/>
            <person name="Uemura T."/>
            <person name="Hattori Y."/>
        </authorList>
    </citation>
    <scope>NUCLEOTIDE SEQUENCE [LARGE SCALE GENOMIC DNA]</scope>
    <source>
        <strain evidence="18 19">KH-74</strain>
    </source>
</reference>
<keyword evidence="4" id="KW-0963">Cytoplasm</keyword>